<dbReference type="Proteomes" id="UP001064048">
    <property type="component" value="Chromosome 9"/>
</dbReference>
<evidence type="ECO:0000313" key="2">
    <source>
        <dbReference type="Proteomes" id="UP001064048"/>
    </source>
</evidence>
<keyword evidence="2" id="KW-1185">Reference proteome</keyword>
<evidence type="ECO:0000313" key="1">
    <source>
        <dbReference type="EMBL" id="KAI8441939.1"/>
    </source>
</evidence>
<name>A0ACC0L006_CHOFU</name>
<accession>A0ACC0L006</accession>
<sequence length="4476" mass="502697">MDLEYDMKFEEMKKYIPFLENMIKRLESNSSSSANPRQAQLDKIRSLRDLLLDKKKRMKMENLLKCEQVLVNLYAKVEQRGDTLPGIEPASEVMTPNAKSDLNLARSKLKTVADKSHVPDTLPEIARASETEVVCVPGSKEPALFQRRPNKSSLSPTKHSSSDKSPQKSSSKRNYTRVLLSPERSNRDWSASKEPASDQPLFSRRSPPRQSRRYSPSHHKRERKKSSKQESHSRKPKDLNITLKVPEESLNSLNTKDILSRIINCSDGDVDITTLRELRTQILGELKQTGANEDISDLILKSYKNKKRRNKKDDVEEGELSDSESEAIESIYGNLVVVEKDKGKDTSSNHNKLDQDKVPRKIQICLVINSDKEEDTSSTSNKNGGEKQKICDITDFEMFDDGVGSKNTDPPSSVKDKGGVSSLKTKKLTSPSEANHNKSQEIITIDDVDTEREQNVTKELSCGVIDMNNFDLQGDSNNSKTQEVSAVSKTDSTPFKANFYKPLVEPAEATNANNKNKSFEESVDIGVPISKSVDKQGIQVENTTDKSELEKHTSLQKSETGKDTDVSNQVSKIMDSMKNKFATGNIVTEPQKSSPDTVTTDKDQEIPLLNEPTVKPATKDVVSEIDILQALKNEILSETIAIPCAEVSTPALHQPKITKVSNVQELPKKRITIENYKQKSVKPNKTSLFVNDPSIALSKEESRKQSLKLTEKEVERFNLISKIALNDSSDDDDNYETIKSPDGIDFAPKSPDIDFTKDVSVSPPVIIPVDPVKTTIVSSKTDVDMRKMPNMSPTPLVPFGLTTEPRKNDIPEPRNPVKTDPKWPAPPVDPRVRRDKDALLPTPLMGFPNATPTRTPNMTPSRTPTRVQNIQSNTKSFEMTPSRPFEMDEVVQKHVYAPMFPTQENTGDRTPIWEPPEPSPVNKSVWEAPGKVPMPDRDPTSARKWDDRDPRSSYSHRDDGQRSRYGDSQYESSNNRSRNDRFSSREDYTRQDGLRPPSFYGRSECPATPTPSFGRDAPATPSHYFGRSEGSMTPSHPFGRSEVPLTPSHPFGRSEAPLTPSHPFGRSEPPLTPSHPFGRTDSPSTPSHPFGRSEAPSTPIHPFGRSEAPTTPSHPFGRSEAPMTPSHPFGRSDYSYNNQTSKYGKQQDPRLNRSYDNDSSSRSDRASYNDRYTYIRNDPRNSSREQKEERNDKKPYTPDQSYSREHLSRREHSVGHSLPKDNERDGHYSKNTKQGPNNSRSYADVGSRRTAHREESIGRSMPDQRSRASSVGRTFGKPQSNKLSVESHAGRAFTIDTSVNSTFQKLIDSHRSNDSSSFDIRRQRASSVGRSLTRESSIGRMLPNNFSHHTEQNSSRSKFIRAQSVGRDLSRAQSVGRDLNKSEKSFNDIKAEFERYRRTENTFRSESTIPSRTNENISNRDPRRRDSYDKQQDSNQDPRRRDNNDKQQDSNRDPRRRDSYDKLQDKNRDPRRRDSYDKQQDRTHGNKTNAKETNVPAKKFNCRDPRQRKEQQRLQSRFDDRNDKNRSNSRDRHSYGISSDTVIKSPVINLVKNYKIPKIKRAPEEKPEEVAPVEVVPVKVDAKETSARQKIEKHTKSKCVTVTNKVEKVSKPEKKTVADKISKKEVRDDKSKITVEKTEKRLTRQSGRKNEINKSMNESEDEEIGVKTRKFKKVIYHSDSDGNGDDIKVTSKIESPKKLPVLKNKDESTHSNENNVTEEPKLNEQKTSGEKDKELEENQEALDSSFGLDDIDLFSDNIITDPVLDNINALIADLDNDLDAPKGGSACNDLFNEISIENMLEKITTSPTKPETCKTFQSPDITTIKKDIFDSLKESASSDPTENDKSVIATEDNAEKKENSNLTNIDQLKDKKAKTEETPNTTCLDEGRIVDSIEKKYDLPEPNKAQTEVISRPDDTNDPEAVVSTSVNEDETPNKDISADCVKLDGRSTPDSTNDAEVVTKNSSDAERKPDSTAEKQCEMNSDISSTHDTVDKVSKETNEVNEPATQIESIGNLLSMLQDKSKIKELLNMLGGQSSENEKIKKKLEKLSEIVSDEEDLNEVNVGVETEKGKTLSENKVEIETEKNDNEQESKSENTATEDSVDINKLADSKESHQVKQTENVQDKNNFMPENDEEPQSPSPVKNMPGKVLKRFKTRKMKKGKVNRPSEGKRVTRSEAAVLQFKPGPSKKKPSRELKQLQESIKEMFMSEDILNASGIRMCRLAKMVDDKKSSQNDGVSSIDVSEPVVVLEKVKHIDVKDGNTKEKPLRKKPGPKPKVKSDVISPNEKKVIEAEKPLAKYKPGPKSKTRIIQEDKDPYDFETDSLNDSKASDKALDNSSESDDESLASSKSYESSELLVELKKKPKRKRKFWQAGVIKPKHKKRKIETKRAESPPSEPAPETERKISIPDHNCFTDKKYCFSKHLSEYSCRLCESTHSAADIVFHYKKRHPHSEIPLSRMSPEIAKEAIEQCEEINFQAISKIPTEKYTCRFCYKEFAKKKASLEAFFWHVVSMHTGEYKQLCSECINEKRCPFNLDIPPPPKDIKGQLIGFICGKCNFTQISLENLKTHVIVRHNDEQTAVYTINFAVMTKKTINSLAKRCVENQPRVTRSSRSNQSLTEPSDDRSDITESEPELAKVGKKPGAPVVDSPNFSFKSKINFETDEYGSDISNIANTDDTAVKIERDDEEDNQQDTQFDEPDDTPSGDDEDVRTEKSDTIQAASDDVMDYPHFKIRYTDTGNKEYVCCINGTDNHYKTGLLISLKKHVQFKHSENWDGYCFVCKVIVTPQGQHKFSECLLHFLDKHIDDFPVYEKGAKTVKPLESPEPPVRSSTPKTYINVRPLADLLVKSFEAPLEKPVETPLDTPIEALVKTPEALPVIENVVSLLPSTVEPPRPSPTYPVTRKEDEPPKEYNYEEAQAEVMSKKHRVVLDVMMAPAKLVQVFKCAGRFCSFTTYSAESALVHASTHQRVGGTNALLCSYCDFDSSGNAIDLVSHVFKSHGSCQFVCGLCFYRAAASQLVGAHIARVHQVTPGQGAVLKAANAPPRRDVTVGHLTREVAVPLYICKQNDREGACSFRTVTHTKFWEHLTQRHPEATGFNCYICALVSDNATGLVLHLKTHGLKLYHCTSCVFGADTEQELLAHCSAKHPAKPPLAYIRTICGMSGNGSFKILPLVELKKAALPSDEVAADKITENPVREAERSIELEKLIGHLSVLEEPAASPAPTAPAAPTDDSARVTEIPDRLSTEIDNIEPNPLEGPTLDPMATLIPVPSLVPMEASTSVPPITPPPPVDQDLSKQLTPVLKEEPKDTTPEKVCSDDVICLDSDDEDSKQGIISLSDDETANTSQPGVSPELKQLLTDKKITNLLKCDKCSMICSTIGGFKKHLISCYAKGTELKCAHCGHPVETIDALLTHYSQSHGLPTRYSCGLCQRSEVTLSAVKRHVKQSHNVNKLVVTTSSANLGEIIVTGKPGPTKASWVARRKPSAGAPVTPHQTPLRSLGNRQQHLELQPVAQTAPVNPVPHLETNEKHFDKMVNLASSSAAVRAADRPAREPALLLPPAAAARYPRFVPERQRLACGARGCAYISLDEGMLRRHWETLHPGTTDYHCVHCPPHQHLDKSKPLTASRIIGHLKMHDTRLYACSVCPYYHYKRQVFGKASRGEPSQRQRGRGPGRHRPASPAGPAAAAPTMDLKPWQCGLCEFKSMLRPEVVDHCSKLHQSKMQYKCAYCPFRTSMPENVTKHQTSSHPNREQEIFYFYYREGSMPDAADGTLHWQKQRQKIGLGPTQEVKAEIADTTIQAMGTILPQIRPPAAPANVNLNLVKQEVDPDSNSVLETVEDLCKKFGEFCEPNGLNYRCSLCKVVVEDSKLAMQSHLFEELQYRKWGCRLCSYKAFHQTGLKEHMWTEHRQNQEPIELPVDVNVEAWVSKLLDYQEDLIKKNRDKLAQQKIQVERVSAPAPSRTVEMPNTSAKKLTVEELEKAFGSLGAASNMMFVCPKCKFQAKEEVAMQDHLELELTRIRWCCSNCPNNFTTYHEAQFHCKSTHAGQAARPVEAPRDPSVRAAWVSAVLSTQRLSFKTSAAAPILEQTTNLQPDNESNDSEENSLLVIRYEENVPTPEEETLRRKRAASTAPDSDDENLVIDETQKRGKKTDCPHCTFTTKYKQIMSAHILRHYNLKPFTCPYCEFNSNKVGVLQHIASKHSDKRAFANRTEKPLGPPTILDLSKPQKKLMAPSKKVDDTVCLTCEKVFSDSEAKLHVHGKDVPKFGKKGEVVVKCCECFLLLPDVVSMQQHNTADHPSTPINYAYYKLLHDTRDFVLCSHCNQRFPRLIDLKSHHNAVHSSLKLMYKNSPYIPYAKTENTGSETNCLKRKADATEHTSASSLKRVAKKSTTKLPCSQSIAKKSTTKLPFYVDSDSESEEEEYSYYGTKPSAWENFANVTTLMPFYNTMVPFTLKKLREIISIDPKVVVKDVKK</sequence>
<organism evidence="1 2">
    <name type="scientific">Choristoneura fumiferana</name>
    <name type="common">Spruce budworm moth</name>
    <name type="synonym">Archips fumiferana</name>
    <dbReference type="NCBI Taxonomy" id="7141"/>
    <lineage>
        <taxon>Eukaryota</taxon>
        <taxon>Metazoa</taxon>
        <taxon>Ecdysozoa</taxon>
        <taxon>Arthropoda</taxon>
        <taxon>Hexapoda</taxon>
        <taxon>Insecta</taxon>
        <taxon>Pterygota</taxon>
        <taxon>Neoptera</taxon>
        <taxon>Endopterygota</taxon>
        <taxon>Lepidoptera</taxon>
        <taxon>Glossata</taxon>
        <taxon>Ditrysia</taxon>
        <taxon>Tortricoidea</taxon>
        <taxon>Tortricidae</taxon>
        <taxon>Tortricinae</taxon>
        <taxon>Choristoneura</taxon>
    </lineage>
</organism>
<protein>
    <submittedName>
        <fullName evidence="1">Uncharacterized protein</fullName>
    </submittedName>
</protein>
<proteinExistence type="predicted"/>
<gene>
    <name evidence="1" type="ORF">MSG28_005611</name>
</gene>
<reference evidence="1 2" key="1">
    <citation type="journal article" date="2022" name="Genome Biol. Evol.">
        <title>The Spruce Budworm Genome: Reconstructing the Evolutionary History of Antifreeze Proteins.</title>
        <authorList>
            <person name="Beliveau C."/>
            <person name="Gagne P."/>
            <person name="Picq S."/>
            <person name="Vernygora O."/>
            <person name="Keeling C.I."/>
            <person name="Pinkney K."/>
            <person name="Doucet D."/>
            <person name="Wen F."/>
            <person name="Johnston J.S."/>
            <person name="Maaroufi H."/>
            <person name="Boyle B."/>
            <person name="Laroche J."/>
            <person name="Dewar K."/>
            <person name="Juretic N."/>
            <person name="Blackburn G."/>
            <person name="Nisole A."/>
            <person name="Brunet B."/>
            <person name="Brandao M."/>
            <person name="Lumley L."/>
            <person name="Duan J."/>
            <person name="Quan G."/>
            <person name="Lucarotti C.J."/>
            <person name="Roe A.D."/>
            <person name="Sperling F.A.H."/>
            <person name="Levesque R.C."/>
            <person name="Cusson M."/>
        </authorList>
    </citation>
    <scope>NUCLEOTIDE SEQUENCE [LARGE SCALE GENOMIC DNA]</scope>
    <source>
        <strain evidence="1">Glfc:IPQL:Cfum</strain>
    </source>
</reference>
<dbReference type="EMBL" id="CM046109">
    <property type="protein sequence ID" value="KAI8441939.1"/>
    <property type="molecule type" value="Genomic_DNA"/>
</dbReference>
<comment type="caution">
    <text evidence="1">The sequence shown here is derived from an EMBL/GenBank/DDBJ whole genome shotgun (WGS) entry which is preliminary data.</text>
</comment>